<evidence type="ECO:0000313" key="2">
    <source>
        <dbReference type="Proteomes" id="UP000437974"/>
    </source>
</evidence>
<organism evidence="1 2">
    <name type="scientific">Photobacterium phage PDCC-1</name>
    <dbReference type="NCBI Taxonomy" id="2664246"/>
    <lineage>
        <taxon>Viruses</taxon>
        <taxon>Duplodnaviria</taxon>
        <taxon>Heunggongvirae</taxon>
        <taxon>Uroviricota</taxon>
        <taxon>Caudoviricetes</taxon>
        <taxon>Chimalliviridae</taxon>
        <taxon>Gorgonvirinae</taxon>
        <taxon>Aphroditevirus</taxon>
        <taxon>Aphroditevirus PDCC1</taxon>
    </lineage>
</organism>
<dbReference type="RefSeq" id="YP_009853388.1">
    <property type="nucleotide sequence ID" value="NC_048821.1"/>
</dbReference>
<proteinExistence type="predicted"/>
<dbReference type="KEGG" id="vg:55624072"/>
<dbReference type="EMBL" id="MN562221">
    <property type="protein sequence ID" value="QGZ14399.1"/>
    <property type="molecule type" value="Genomic_DNA"/>
</dbReference>
<dbReference type="GeneID" id="55624072"/>
<accession>A0A6B9J1S4</accession>
<name>A0A6B9J1S4_9CAUD</name>
<evidence type="ECO:0000313" key="1">
    <source>
        <dbReference type="EMBL" id="QGZ14399.1"/>
    </source>
</evidence>
<reference evidence="1 2" key="1">
    <citation type="submission" date="2019-10" db="EMBL/GenBank/DDBJ databases">
        <title>Draft genome sequence of Photobacterium phage PDCC-1.</title>
        <authorList>
            <person name="Quiroz-Guzman E."/>
        </authorList>
    </citation>
    <scope>NUCLEOTIDE SEQUENCE [LARGE SCALE GENOMIC DNA]</scope>
</reference>
<dbReference type="Proteomes" id="UP000437974">
    <property type="component" value="Segment"/>
</dbReference>
<sequence length="136" mass="15305">MSHLNHILKLNAKLVEDDITTNPEHQAKIVDSAITRAIISYAYITGGVEGPNLTDHASEAMRNTVEYWNEVSPVNHRKIFEDVRAILQRLYNQAVAGGNFQPIEVEIEGLEVDLLKIPEFTALHRALLNEIIAHNK</sequence>
<keyword evidence="2" id="KW-1185">Reference proteome</keyword>
<protein>
    <submittedName>
        <fullName evidence="1">Uncharacterized protein</fullName>
    </submittedName>
</protein>